<organism evidence="2 3">
    <name type="scientific">Candidatus Portnoybacteria bacterium CG11_big_fil_rev_8_21_14_0_20_44_10</name>
    <dbReference type="NCBI Taxonomy" id="1974818"/>
    <lineage>
        <taxon>Bacteria</taxon>
        <taxon>Candidatus Portnoyibacteriota</taxon>
    </lineage>
</organism>
<proteinExistence type="predicted"/>
<evidence type="ECO:0000313" key="2">
    <source>
        <dbReference type="EMBL" id="PIQ74526.1"/>
    </source>
</evidence>
<dbReference type="Pfam" id="PF00227">
    <property type="entry name" value="Proteasome"/>
    <property type="match status" value="1"/>
</dbReference>
<dbReference type="InterPro" id="IPR029055">
    <property type="entry name" value="Ntn_hydrolases_N"/>
</dbReference>
<dbReference type="SUPFAM" id="SSF56235">
    <property type="entry name" value="N-terminal nucleophile aminohydrolases (Ntn hydrolases)"/>
    <property type="match status" value="1"/>
</dbReference>
<dbReference type="GO" id="GO:0005839">
    <property type="term" value="C:proteasome core complex"/>
    <property type="evidence" value="ECO:0007669"/>
    <property type="project" value="InterPro"/>
</dbReference>
<dbReference type="Proteomes" id="UP000231550">
    <property type="component" value="Unassembled WGS sequence"/>
</dbReference>
<dbReference type="AlphaFoldDB" id="A0A2H0KQV8"/>
<keyword evidence="1" id="KW-0472">Membrane</keyword>
<gene>
    <name evidence="2" type="ORF">COV85_01635</name>
</gene>
<accession>A0A2H0KQV8</accession>
<name>A0A2H0KQV8_9BACT</name>
<keyword evidence="1" id="KW-0812">Transmembrane</keyword>
<keyword evidence="1" id="KW-1133">Transmembrane helix</keyword>
<reference evidence="2 3" key="1">
    <citation type="submission" date="2017-09" db="EMBL/GenBank/DDBJ databases">
        <title>Depth-based differentiation of microbial function through sediment-hosted aquifers and enrichment of novel symbionts in the deep terrestrial subsurface.</title>
        <authorList>
            <person name="Probst A.J."/>
            <person name="Ladd B."/>
            <person name="Jarett J.K."/>
            <person name="Geller-Mcgrath D.E."/>
            <person name="Sieber C.M."/>
            <person name="Emerson J.B."/>
            <person name="Anantharaman K."/>
            <person name="Thomas B.C."/>
            <person name="Malmstrom R."/>
            <person name="Stieglmeier M."/>
            <person name="Klingl A."/>
            <person name="Woyke T."/>
            <person name="Ryan C.M."/>
            <person name="Banfield J.F."/>
        </authorList>
    </citation>
    <scope>NUCLEOTIDE SEQUENCE [LARGE SCALE GENOMIC DNA]</scope>
    <source>
        <strain evidence="2">CG11_big_fil_rev_8_21_14_0_20_44_10</strain>
    </source>
</reference>
<evidence type="ECO:0000256" key="1">
    <source>
        <dbReference type="SAM" id="Phobius"/>
    </source>
</evidence>
<dbReference type="Gene3D" id="3.60.20.10">
    <property type="entry name" value="Glutamine Phosphoribosylpyrophosphate, subunit 1, domain 1"/>
    <property type="match status" value="1"/>
</dbReference>
<dbReference type="EMBL" id="PCVN01000042">
    <property type="protein sequence ID" value="PIQ74526.1"/>
    <property type="molecule type" value="Genomic_DNA"/>
</dbReference>
<dbReference type="GO" id="GO:0051603">
    <property type="term" value="P:proteolysis involved in protein catabolic process"/>
    <property type="evidence" value="ECO:0007669"/>
    <property type="project" value="InterPro"/>
</dbReference>
<comment type="caution">
    <text evidence="2">The sequence shown here is derived from an EMBL/GenBank/DDBJ whole genome shotgun (WGS) entry which is preliminary data.</text>
</comment>
<sequence length="229" mass="25472">MSNRIFLLFETWFVIIQSLFEKRRTSPTKEEAMRKRNILMFFLILCVCFVYCVKNAGATAIVGIIQDGRIWVSGDSRAVSGYTITDDVQKVFKSEDGRFIVGFAGSLKGGQVLQYFLKVPLQEKNQTVLEFMVKTFVPAIQKCLSEKNGGMVEIIVGYKSRLFLIDSEFVVIESTLRGFDAIGIGRAYCLGSLCATEGMSPEQRIKIAIEAAARFNAAVAPPINVLTLP</sequence>
<evidence type="ECO:0000313" key="3">
    <source>
        <dbReference type="Proteomes" id="UP000231550"/>
    </source>
</evidence>
<protein>
    <recommendedName>
        <fullName evidence="4">Proteasome endopeptidase complex</fullName>
    </recommendedName>
</protein>
<feature type="transmembrane region" description="Helical" evidence="1">
    <location>
        <begin position="38"/>
        <end position="65"/>
    </location>
</feature>
<evidence type="ECO:0008006" key="4">
    <source>
        <dbReference type="Google" id="ProtNLM"/>
    </source>
</evidence>
<dbReference type="InterPro" id="IPR001353">
    <property type="entry name" value="Proteasome_sua/b"/>
</dbReference>